<dbReference type="EMBL" id="NIVC01004409">
    <property type="protein sequence ID" value="PAA47560.1"/>
    <property type="molecule type" value="Genomic_DNA"/>
</dbReference>
<feature type="compositionally biased region" description="Basic and acidic residues" evidence="10">
    <location>
        <begin position="84"/>
        <end position="94"/>
    </location>
</feature>
<dbReference type="AlphaFoldDB" id="A0A267DE36"/>
<evidence type="ECO:0000256" key="2">
    <source>
        <dbReference type="ARBA" id="ARBA00022670"/>
    </source>
</evidence>
<dbReference type="FunFam" id="2.60.120.380:FF:000001">
    <property type="entry name" value="Calpain-1 catalytic subunit"/>
    <property type="match status" value="1"/>
</dbReference>
<dbReference type="SMART" id="SM00054">
    <property type="entry name" value="EFh"/>
    <property type="match status" value="2"/>
</dbReference>
<keyword evidence="4" id="KW-0677">Repeat</keyword>
<dbReference type="Proteomes" id="UP000215902">
    <property type="component" value="Unassembled WGS sequence"/>
</dbReference>
<keyword evidence="2 9" id="KW-0645">Protease</keyword>
<evidence type="ECO:0000256" key="4">
    <source>
        <dbReference type="ARBA" id="ARBA00022737"/>
    </source>
</evidence>
<evidence type="ECO:0000259" key="11">
    <source>
        <dbReference type="PROSITE" id="PS50203"/>
    </source>
</evidence>
<dbReference type="InterPro" id="IPR000169">
    <property type="entry name" value="Pept_cys_AS"/>
</dbReference>
<feature type="active site" evidence="8 9">
    <location>
        <position position="338"/>
    </location>
</feature>
<evidence type="ECO:0000313" key="14">
    <source>
        <dbReference type="Proteomes" id="UP000215902"/>
    </source>
</evidence>
<dbReference type="PROSITE" id="PS50222">
    <property type="entry name" value="EF_HAND_2"/>
    <property type="match status" value="1"/>
</dbReference>
<keyword evidence="6 9" id="KW-0788">Thiol protease</keyword>
<evidence type="ECO:0000259" key="12">
    <source>
        <dbReference type="PROSITE" id="PS50222"/>
    </source>
</evidence>
<keyword evidence="3" id="KW-0479">Metal-binding</keyword>
<dbReference type="PRINTS" id="PR00704">
    <property type="entry name" value="CALPAIN"/>
</dbReference>
<dbReference type="InterPro" id="IPR002048">
    <property type="entry name" value="EF_hand_dom"/>
</dbReference>
<sequence>MPRVQIVYDTSGSTSLWSGGNNPFYDPYYKGYTFDADQSNNGGGRNIFDYLDRRSKSVVIDGDAFVPRALKDPGPPRTIYRQAGSDRPKVDFNSKRDEQKLSGRLFEDPDFPADNRSIYPSRSYSRFEWKRPKEICSDPLFISDGVSRFDVKQGELGDCWLLAAVASLSMHKKLFDQVVVPDQDFGANYCGMFRFRFWQFGEWKDVEIDDRLPTKYGKLCFMRSEDRNEFWSALLEKAYAKLNGSYEALSGGNQAEAMVDFTGGLCETFDMRRAPPNLYNIMVQANNACSLMGCAIESEQLEGHLSNGLITGHAYSVTDVKKVRLNNGMEESLVRVRNPWGNECEWKGDWSDHSHKWSSVSQGEKDKLGMDQRDDGEFWMSYKDFSSQFNKIEICHLGPESMSSSVKGEAAKKRRWEMCLESGQWKRNVSAGGCRNNIDSFHMNEQFRIEIVDPDEDDDENMGTIIVGLMQKDIRKILKGADFLTIGYAIYSIKDPNIPPLDQKFFRFNRQVDKSPSFVNQREVCGRHKLPPGHYVIIPSTFSPNEEAEFILRIFSEKPNESGVLDTPNTMDNVVDGVYGRKHHSTVMENEEPLKKAFMEFAGSTAKIHAKQLQQILNRSFGREIKEFQGFSLEACRSMLALVDANMSGFMEFDEFKHLWNEIRLLKTIFKEYDADGNGYFDSFELRGALRVAGYNLCNKVFESVAMRYMDPEQGRVCFEDFILLSIRLKTAFETYKAMPKTNEGFGVVKQDHFLLQTLYL</sequence>
<feature type="region of interest" description="Disordered" evidence="10">
    <location>
        <begin position="69"/>
        <end position="94"/>
    </location>
</feature>
<reference evidence="13 14" key="1">
    <citation type="submission" date="2017-06" db="EMBL/GenBank/DDBJ databases">
        <title>A platform for efficient transgenesis in Macrostomum lignano, a flatworm model organism for stem cell research.</title>
        <authorList>
            <person name="Berezikov E."/>
        </authorList>
    </citation>
    <scope>NUCLEOTIDE SEQUENCE [LARGE SCALE GENOMIC DNA]</scope>
    <source>
        <strain evidence="13">DV1</strain>
        <tissue evidence="13">Whole organism</tissue>
    </source>
</reference>
<dbReference type="PANTHER" id="PTHR10183">
    <property type="entry name" value="CALPAIN"/>
    <property type="match status" value="1"/>
</dbReference>
<evidence type="ECO:0000256" key="7">
    <source>
        <dbReference type="ARBA" id="ARBA00022837"/>
    </source>
</evidence>
<dbReference type="GO" id="GO:0004198">
    <property type="term" value="F:calcium-dependent cysteine-type endopeptidase activity"/>
    <property type="evidence" value="ECO:0007669"/>
    <property type="project" value="InterPro"/>
</dbReference>
<evidence type="ECO:0000256" key="3">
    <source>
        <dbReference type="ARBA" id="ARBA00022723"/>
    </source>
</evidence>
<keyword evidence="7" id="KW-0106">Calcium</keyword>
<dbReference type="SMART" id="SM00230">
    <property type="entry name" value="CysPc"/>
    <property type="match status" value="1"/>
</dbReference>
<dbReference type="FunFam" id="3.90.70.10:FF:000001">
    <property type="entry name" value="Calpain-1 catalytic subunit"/>
    <property type="match status" value="1"/>
</dbReference>
<dbReference type="SUPFAM" id="SSF47473">
    <property type="entry name" value="EF-hand"/>
    <property type="match status" value="1"/>
</dbReference>
<dbReference type="SUPFAM" id="SSF49758">
    <property type="entry name" value="Calpain large subunit, middle domain (domain III)"/>
    <property type="match status" value="1"/>
</dbReference>
<dbReference type="PANTHER" id="PTHR10183:SF433">
    <property type="entry name" value="CALPAIN-A-RELATED"/>
    <property type="match status" value="1"/>
</dbReference>
<dbReference type="InterPro" id="IPR022684">
    <property type="entry name" value="Calpain_cysteine_protease"/>
</dbReference>
<dbReference type="InterPro" id="IPR022682">
    <property type="entry name" value="Calpain_domain_III"/>
</dbReference>
<evidence type="ECO:0000313" key="13">
    <source>
        <dbReference type="EMBL" id="PAA47560.1"/>
    </source>
</evidence>
<dbReference type="Pfam" id="PF01067">
    <property type="entry name" value="Calpain_III"/>
    <property type="match status" value="1"/>
</dbReference>
<dbReference type="CDD" id="cd00044">
    <property type="entry name" value="CysPc"/>
    <property type="match status" value="1"/>
</dbReference>
<accession>A0A267DE36</accession>
<dbReference type="InterPro" id="IPR022683">
    <property type="entry name" value="Calpain_III"/>
</dbReference>
<evidence type="ECO:0008006" key="15">
    <source>
        <dbReference type="Google" id="ProtNLM"/>
    </source>
</evidence>
<feature type="active site" evidence="8 9">
    <location>
        <position position="313"/>
    </location>
</feature>
<comment type="similarity">
    <text evidence="1">Belongs to the peptidase C2 family.</text>
</comment>
<dbReference type="CDD" id="cd00214">
    <property type="entry name" value="Calpain_III"/>
    <property type="match status" value="1"/>
</dbReference>
<feature type="active site" evidence="8 9">
    <location>
        <position position="159"/>
    </location>
</feature>
<dbReference type="InterPro" id="IPR033883">
    <property type="entry name" value="C2_III"/>
</dbReference>
<evidence type="ECO:0000256" key="8">
    <source>
        <dbReference type="PIRSR" id="PIRSR622684-1"/>
    </source>
</evidence>
<dbReference type="InterPro" id="IPR036213">
    <property type="entry name" value="Calpain_III_sf"/>
</dbReference>
<evidence type="ECO:0000256" key="1">
    <source>
        <dbReference type="ARBA" id="ARBA00007623"/>
    </source>
</evidence>
<dbReference type="GO" id="GO:0005737">
    <property type="term" value="C:cytoplasm"/>
    <property type="evidence" value="ECO:0007669"/>
    <property type="project" value="TreeGrafter"/>
</dbReference>
<dbReference type="Gene3D" id="1.10.238.10">
    <property type="entry name" value="EF-hand"/>
    <property type="match status" value="1"/>
</dbReference>
<dbReference type="CDD" id="cd16182">
    <property type="entry name" value="EFh_PEF_Group_II_CAPN_like"/>
    <property type="match status" value="1"/>
</dbReference>
<dbReference type="PROSITE" id="PS50203">
    <property type="entry name" value="CALPAIN_CAT"/>
    <property type="match status" value="1"/>
</dbReference>
<gene>
    <name evidence="13" type="ORF">BOX15_Mlig013791g4</name>
</gene>
<feature type="domain" description="Calpain catalytic" evidence="11">
    <location>
        <begin position="105"/>
        <end position="398"/>
    </location>
</feature>
<dbReference type="GO" id="GO:0006508">
    <property type="term" value="P:proteolysis"/>
    <property type="evidence" value="ECO:0007669"/>
    <property type="project" value="UniProtKB-KW"/>
</dbReference>
<dbReference type="OrthoDB" id="424753at2759"/>
<dbReference type="GO" id="GO:0005509">
    <property type="term" value="F:calcium ion binding"/>
    <property type="evidence" value="ECO:0007669"/>
    <property type="project" value="InterPro"/>
</dbReference>
<comment type="caution">
    <text evidence="13">The sequence shown here is derived from an EMBL/GenBank/DDBJ whole genome shotgun (WGS) entry which is preliminary data.</text>
</comment>
<dbReference type="SUPFAM" id="SSF54001">
    <property type="entry name" value="Cysteine proteinases"/>
    <property type="match status" value="1"/>
</dbReference>
<dbReference type="STRING" id="282301.A0A267DE36"/>
<dbReference type="InterPro" id="IPR038765">
    <property type="entry name" value="Papain-like_cys_pep_sf"/>
</dbReference>
<keyword evidence="5 9" id="KW-0378">Hydrolase</keyword>
<evidence type="ECO:0000256" key="6">
    <source>
        <dbReference type="ARBA" id="ARBA00022807"/>
    </source>
</evidence>
<dbReference type="PROSITE" id="PS00139">
    <property type="entry name" value="THIOL_PROTEASE_CYS"/>
    <property type="match status" value="1"/>
</dbReference>
<dbReference type="Gene3D" id="2.60.120.380">
    <property type="match status" value="1"/>
</dbReference>
<dbReference type="InterPro" id="IPR001300">
    <property type="entry name" value="Peptidase_C2_calpain_cat"/>
</dbReference>
<dbReference type="Gene3D" id="3.90.70.10">
    <property type="entry name" value="Cysteine proteinases"/>
    <property type="match status" value="1"/>
</dbReference>
<dbReference type="InterPro" id="IPR011992">
    <property type="entry name" value="EF-hand-dom_pair"/>
</dbReference>
<dbReference type="Pfam" id="PF00648">
    <property type="entry name" value="Peptidase_C2"/>
    <property type="match status" value="1"/>
</dbReference>
<evidence type="ECO:0000256" key="5">
    <source>
        <dbReference type="ARBA" id="ARBA00022801"/>
    </source>
</evidence>
<organism evidence="13 14">
    <name type="scientific">Macrostomum lignano</name>
    <dbReference type="NCBI Taxonomy" id="282301"/>
    <lineage>
        <taxon>Eukaryota</taxon>
        <taxon>Metazoa</taxon>
        <taxon>Spiralia</taxon>
        <taxon>Lophotrochozoa</taxon>
        <taxon>Platyhelminthes</taxon>
        <taxon>Rhabditophora</taxon>
        <taxon>Macrostomorpha</taxon>
        <taxon>Macrostomida</taxon>
        <taxon>Macrostomidae</taxon>
        <taxon>Macrostomum</taxon>
    </lineage>
</organism>
<evidence type="ECO:0000256" key="10">
    <source>
        <dbReference type="SAM" id="MobiDB-lite"/>
    </source>
</evidence>
<protein>
    <recommendedName>
        <fullName evidence="15">Calpain catalytic domain-containing protein</fullName>
    </recommendedName>
</protein>
<feature type="domain" description="EF-hand" evidence="12">
    <location>
        <begin position="661"/>
        <end position="696"/>
    </location>
</feature>
<proteinExistence type="inferred from homology"/>
<name>A0A267DE36_9PLAT</name>
<evidence type="ECO:0000256" key="9">
    <source>
        <dbReference type="PROSITE-ProRule" id="PRU00239"/>
    </source>
</evidence>
<keyword evidence="14" id="KW-1185">Reference proteome</keyword>
<dbReference type="SMART" id="SM00720">
    <property type="entry name" value="calpain_III"/>
    <property type="match status" value="1"/>
</dbReference>